<dbReference type="EMBL" id="JASCZI010153642">
    <property type="protein sequence ID" value="MED6177546.1"/>
    <property type="molecule type" value="Genomic_DNA"/>
</dbReference>
<sequence>MEDLSMFQRPRIIALEDENPGTYRTVLIYPLNRLVERGFVGDTAVNPWVGIFCRRQGFARESESLMRAYVIRGALTSYVGIKTASAECSTLYARSHVIRGSQDSKPKFGQKLHVIRGETHWQEGDLDYDSEPERTLLRRKREARRCARQAALEQQLNMAAEHQDDNLNLEKNQHRVTLGQYIIHLVIVMAAPSEGQSYRPTTSNSSLP</sequence>
<keyword evidence="2" id="KW-1185">Reference proteome</keyword>
<protein>
    <submittedName>
        <fullName evidence="1">Uncharacterized protein</fullName>
    </submittedName>
</protein>
<proteinExistence type="predicted"/>
<comment type="caution">
    <text evidence="1">The sequence shown here is derived from an EMBL/GenBank/DDBJ whole genome shotgun (WGS) entry which is preliminary data.</text>
</comment>
<accession>A0ABU6VWP5</accession>
<organism evidence="1 2">
    <name type="scientific">Stylosanthes scabra</name>
    <dbReference type="NCBI Taxonomy" id="79078"/>
    <lineage>
        <taxon>Eukaryota</taxon>
        <taxon>Viridiplantae</taxon>
        <taxon>Streptophyta</taxon>
        <taxon>Embryophyta</taxon>
        <taxon>Tracheophyta</taxon>
        <taxon>Spermatophyta</taxon>
        <taxon>Magnoliopsida</taxon>
        <taxon>eudicotyledons</taxon>
        <taxon>Gunneridae</taxon>
        <taxon>Pentapetalae</taxon>
        <taxon>rosids</taxon>
        <taxon>fabids</taxon>
        <taxon>Fabales</taxon>
        <taxon>Fabaceae</taxon>
        <taxon>Papilionoideae</taxon>
        <taxon>50 kb inversion clade</taxon>
        <taxon>dalbergioids sensu lato</taxon>
        <taxon>Dalbergieae</taxon>
        <taxon>Pterocarpus clade</taxon>
        <taxon>Stylosanthes</taxon>
    </lineage>
</organism>
<evidence type="ECO:0000313" key="1">
    <source>
        <dbReference type="EMBL" id="MED6177546.1"/>
    </source>
</evidence>
<name>A0ABU6VWP5_9FABA</name>
<reference evidence="1 2" key="1">
    <citation type="journal article" date="2023" name="Plants (Basel)">
        <title>Bridging the Gap: Combining Genomics and Transcriptomics Approaches to Understand Stylosanthes scabra, an Orphan Legume from the Brazilian Caatinga.</title>
        <authorList>
            <person name="Ferreira-Neto J.R.C."/>
            <person name="da Silva M.D."/>
            <person name="Binneck E."/>
            <person name="de Melo N.F."/>
            <person name="da Silva R.H."/>
            <person name="de Melo A.L.T.M."/>
            <person name="Pandolfi V."/>
            <person name="Bustamante F.O."/>
            <person name="Brasileiro-Vidal A.C."/>
            <person name="Benko-Iseppon A.M."/>
        </authorList>
    </citation>
    <scope>NUCLEOTIDE SEQUENCE [LARGE SCALE GENOMIC DNA]</scope>
    <source>
        <tissue evidence="1">Leaves</tissue>
    </source>
</reference>
<gene>
    <name evidence="1" type="ORF">PIB30_099093</name>
</gene>
<evidence type="ECO:0000313" key="2">
    <source>
        <dbReference type="Proteomes" id="UP001341840"/>
    </source>
</evidence>
<dbReference type="Proteomes" id="UP001341840">
    <property type="component" value="Unassembled WGS sequence"/>
</dbReference>